<reference evidence="4" key="2">
    <citation type="journal article" date="2019" name="Int. J. Syst. Evol. Microbiol.">
        <title>The Global Catalogue of Microorganisms (GCM) 10K type strain sequencing project: providing services to taxonomists for standard genome sequencing and annotation.</title>
        <authorList>
            <consortium name="The Broad Institute Genomics Platform"/>
            <consortium name="The Broad Institute Genome Sequencing Center for Infectious Disease"/>
            <person name="Wu L."/>
            <person name="Ma J."/>
        </authorList>
    </citation>
    <scope>NUCLEOTIDE SEQUENCE [LARGE SCALE GENOMIC DNA]</scope>
    <source>
        <strain evidence="4">NBRC 12467</strain>
    </source>
</reference>
<dbReference type="RefSeq" id="WP_141352428.1">
    <property type="nucleotide sequence ID" value="NZ_BARA01000113.1"/>
</dbReference>
<evidence type="ECO:0000313" key="3">
    <source>
        <dbReference type="EMBL" id="GLQ85090.1"/>
    </source>
</evidence>
<reference evidence="2" key="3">
    <citation type="submission" date="2023-01" db="EMBL/GenBank/DDBJ databases">
        <title>Draft genome sequence of Gluconobacter sphaericus strain NBRC 12467.</title>
        <authorList>
            <person name="Sun Q."/>
            <person name="Mori K."/>
        </authorList>
    </citation>
    <scope>NUCLEOTIDE SEQUENCE</scope>
    <source>
        <strain evidence="2">NBRC 12467</strain>
    </source>
</reference>
<reference evidence="2" key="1">
    <citation type="journal article" date="2014" name="Int. J. Syst. Evol. Microbiol.">
        <title>Complete genome sequence of Corynebacterium casei LMG S-19264T (=DSM 44701T), isolated from a smear-ripened cheese.</title>
        <authorList>
            <consortium name="US DOE Joint Genome Institute (JGI-PGF)"/>
            <person name="Walter F."/>
            <person name="Albersmeier A."/>
            <person name="Kalinowski J."/>
            <person name="Ruckert C."/>
        </authorList>
    </citation>
    <scope>NUCLEOTIDE SEQUENCE</scope>
    <source>
        <strain evidence="2">NBRC 12467</strain>
    </source>
</reference>
<keyword evidence="1" id="KW-0472">Membrane</keyword>
<proteinExistence type="predicted"/>
<keyword evidence="1" id="KW-1133">Transmembrane helix</keyword>
<evidence type="ECO:0000313" key="2">
    <source>
        <dbReference type="EMBL" id="GLQ84755.1"/>
    </source>
</evidence>
<dbReference type="AlphaFoldDB" id="A0AA37WA11"/>
<gene>
    <name evidence="2" type="ORF">GCM10007872_16630</name>
    <name evidence="3" type="ORF">GCM10007872_19980</name>
</gene>
<dbReference type="EMBL" id="BSNZ01000008">
    <property type="protein sequence ID" value="GLQ84755.1"/>
    <property type="molecule type" value="Genomic_DNA"/>
</dbReference>
<name>A0AA37WA11_9PROT</name>
<keyword evidence="1" id="KW-0812">Transmembrane</keyword>
<evidence type="ECO:0000313" key="4">
    <source>
        <dbReference type="Proteomes" id="UP001156708"/>
    </source>
</evidence>
<comment type="caution">
    <text evidence="2">The sequence shown here is derived from an EMBL/GenBank/DDBJ whole genome shotgun (WGS) entry which is preliminary data.</text>
</comment>
<feature type="transmembrane region" description="Helical" evidence="1">
    <location>
        <begin position="52"/>
        <end position="72"/>
    </location>
</feature>
<sequence>MALKEITVVCPHEGADKGKRFAITRMSAIEADKWGRHCLQAAAASGADIPGVAAGGGLAAVAAAGIGIFAAIRPERMDELLDRLMQTVELLPDPSNPATRLPWAVAQTQIEEIPTIGWLQTEAFKLHVDFFKGVGRLFSLLSLMLGTEDQDPSPNPET</sequence>
<organism evidence="2 4">
    <name type="scientific">Gluconobacter sphaericus NBRC 12467</name>
    <dbReference type="NCBI Taxonomy" id="1307951"/>
    <lineage>
        <taxon>Bacteria</taxon>
        <taxon>Pseudomonadati</taxon>
        <taxon>Pseudomonadota</taxon>
        <taxon>Alphaproteobacteria</taxon>
        <taxon>Acetobacterales</taxon>
        <taxon>Acetobacteraceae</taxon>
        <taxon>Gluconobacter</taxon>
    </lineage>
</organism>
<protein>
    <submittedName>
        <fullName evidence="2">Uncharacterized protein</fullName>
    </submittedName>
</protein>
<dbReference type="Proteomes" id="UP001156708">
    <property type="component" value="Unassembled WGS sequence"/>
</dbReference>
<dbReference type="EMBL" id="BSNZ01000013">
    <property type="protein sequence ID" value="GLQ85090.1"/>
    <property type="molecule type" value="Genomic_DNA"/>
</dbReference>
<keyword evidence="4" id="KW-1185">Reference proteome</keyword>
<accession>A0AA37WA11</accession>
<evidence type="ECO:0000256" key="1">
    <source>
        <dbReference type="SAM" id="Phobius"/>
    </source>
</evidence>